<evidence type="ECO:0000313" key="2">
    <source>
        <dbReference type="EMBL" id="RKO88291.1"/>
    </source>
</evidence>
<protein>
    <submittedName>
        <fullName evidence="2">Gamma-glutamyltranspeptidase</fullName>
    </submittedName>
</protein>
<gene>
    <name evidence="2" type="ORF">BDK51DRAFT_8218</name>
</gene>
<evidence type="ECO:0000313" key="3">
    <source>
        <dbReference type="Proteomes" id="UP000269721"/>
    </source>
</evidence>
<feature type="binding site" evidence="1">
    <location>
        <position position="66"/>
    </location>
    <ligand>
        <name>L-glutamate</name>
        <dbReference type="ChEBI" id="CHEBI:29985"/>
    </ligand>
</feature>
<dbReference type="OrthoDB" id="1081007at2759"/>
<dbReference type="SUPFAM" id="SSF56235">
    <property type="entry name" value="N-terminal nucleophile aminohydrolases (Ntn hydrolases)"/>
    <property type="match status" value="1"/>
</dbReference>
<sequence length="246" mass="26086">ISATDPICSAIGNDVLKEGGGAVDAVIATALCTGAINSYASGIGGGAFLIVRPKTGAQDSVFFDCRETAPAAASPEMFLRKGANSEIGGLSVAIPGELWCFKEAHERFGRLPWARLFEGAIRITRQGFAMPKGMSNRLRQNTDAILRDANFSEVYAPNGAVLKEGETCHRTALAQTLEAIAKNGIEAFYKGPIAESHIRTIRDSGGIMTMEDLANFRPTVTKPLIGTYRGRKVIVADAPSAGPIML</sequence>
<dbReference type="GO" id="GO:0036374">
    <property type="term" value="F:glutathione hydrolase activity"/>
    <property type="evidence" value="ECO:0007669"/>
    <property type="project" value="InterPro"/>
</dbReference>
<dbReference type="Proteomes" id="UP000269721">
    <property type="component" value="Unassembled WGS sequence"/>
</dbReference>
<dbReference type="Pfam" id="PF01019">
    <property type="entry name" value="G_glu_transpept"/>
    <property type="match status" value="1"/>
</dbReference>
<dbReference type="PANTHER" id="PTHR11686:SF9">
    <property type="entry name" value="RE13973P"/>
    <property type="match status" value="1"/>
</dbReference>
<feature type="non-terminal residue" evidence="2">
    <location>
        <position position="246"/>
    </location>
</feature>
<keyword evidence="3" id="KW-1185">Reference proteome</keyword>
<evidence type="ECO:0000256" key="1">
    <source>
        <dbReference type="PIRSR" id="PIRSR600101-2"/>
    </source>
</evidence>
<dbReference type="GO" id="GO:0005886">
    <property type="term" value="C:plasma membrane"/>
    <property type="evidence" value="ECO:0007669"/>
    <property type="project" value="TreeGrafter"/>
</dbReference>
<dbReference type="InterPro" id="IPR029055">
    <property type="entry name" value="Ntn_hydrolases_N"/>
</dbReference>
<dbReference type="AlphaFoldDB" id="A0A4P9W758"/>
<dbReference type="PRINTS" id="PR01210">
    <property type="entry name" value="GGTRANSPTASE"/>
</dbReference>
<accession>A0A4P9W758</accession>
<organism evidence="2 3">
    <name type="scientific">Blyttiomyces helicus</name>
    <dbReference type="NCBI Taxonomy" id="388810"/>
    <lineage>
        <taxon>Eukaryota</taxon>
        <taxon>Fungi</taxon>
        <taxon>Fungi incertae sedis</taxon>
        <taxon>Chytridiomycota</taxon>
        <taxon>Chytridiomycota incertae sedis</taxon>
        <taxon>Chytridiomycetes</taxon>
        <taxon>Chytridiomycetes incertae sedis</taxon>
        <taxon>Blyttiomyces</taxon>
    </lineage>
</organism>
<dbReference type="PANTHER" id="PTHR11686">
    <property type="entry name" value="GAMMA GLUTAMYL TRANSPEPTIDASE"/>
    <property type="match status" value="1"/>
</dbReference>
<feature type="non-terminal residue" evidence="2">
    <location>
        <position position="1"/>
    </location>
</feature>
<proteinExistence type="predicted"/>
<dbReference type="EMBL" id="KZ996815">
    <property type="protein sequence ID" value="RKO88291.1"/>
    <property type="molecule type" value="Genomic_DNA"/>
</dbReference>
<reference evidence="3" key="1">
    <citation type="journal article" date="2018" name="Nat. Microbiol.">
        <title>Leveraging single-cell genomics to expand the fungal tree of life.</title>
        <authorList>
            <person name="Ahrendt S.R."/>
            <person name="Quandt C.A."/>
            <person name="Ciobanu D."/>
            <person name="Clum A."/>
            <person name="Salamov A."/>
            <person name="Andreopoulos B."/>
            <person name="Cheng J.F."/>
            <person name="Woyke T."/>
            <person name="Pelin A."/>
            <person name="Henrissat B."/>
            <person name="Reynolds N.K."/>
            <person name="Benny G.L."/>
            <person name="Smith M.E."/>
            <person name="James T.Y."/>
            <person name="Grigoriev I.V."/>
        </authorList>
    </citation>
    <scope>NUCLEOTIDE SEQUENCE [LARGE SCALE GENOMIC DNA]</scope>
</reference>
<name>A0A4P9W758_9FUNG</name>
<dbReference type="GO" id="GO:0006751">
    <property type="term" value="P:glutathione catabolic process"/>
    <property type="evidence" value="ECO:0007669"/>
    <property type="project" value="InterPro"/>
</dbReference>
<dbReference type="InterPro" id="IPR000101">
    <property type="entry name" value="GGT_peptidase"/>
</dbReference>